<reference evidence="3 4" key="1">
    <citation type="submission" date="2020-04" db="EMBL/GenBank/DDBJ databases">
        <title>Perkinsus olseni comparative genomics.</title>
        <authorList>
            <person name="Bogema D.R."/>
        </authorList>
    </citation>
    <scope>NUCLEOTIDE SEQUENCE [LARGE SCALE GENOMIC DNA]</scope>
    <source>
        <strain evidence="3">ATCC PRA-179</strain>
    </source>
</reference>
<evidence type="ECO:0000256" key="2">
    <source>
        <dbReference type="SAM" id="Phobius"/>
    </source>
</evidence>
<keyword evidence="2" id="KW-0472">Membrane</keyword>
<dbReference type="AlphaFoldDB" id="A0A7J6M1M7"/>
<proteinExistence type="predicted"/>
<accession>A0A7J6M1M7</accession>
<evidence type="ECO:0008006" key="5">
    <source>
        <dbReference type="Google" id="ProtNLM"/>
    </source>
</evidence>
<evidence type="ECO:0000313" key="3">
    <source>
        <dbReference type="EMBL" id="KAF4665394.1"/>
    </source>
</evidence>
<gene>
    <name evidence="3" type="ORF">FOZ61_010945</name>
</gene>
<dbReference type="EMBL" id="JABAHT010000095">
    <property type="protein sequence ID" value="KAF4665394.1"/>
    <property type="molecule type" value="Genomic_DNA"/>
</dbReference>
<sequence>MLRAVRAYLRRLAKDQAEDEADEKIERFLAGIRLLQVCPSHVMFAGAAKLFYTRWEAEWEEAAKYFARTWLHKNCACFQQAFDLPPTVPRHSCAIEGTNWALRRGRITVALVAVSLGRITVALVAVSLGQITPGPKITSLISDIIKSCEAYSTKAEALPSSTPSILPRKPSRKELVEAARWTLSSAAKNTFIDSDQQRYFVPTPHCVSICKGRRRLNDFVARFKEKLDDPDASWEDWTWDNYELAISCIHVVKRRGGQLTCSCYCGRKGNCKHALGLGLLEEAVPDISLADLLPLGEVNKGRAKHTKAKGLTPDADYVRRQLEIIRMAEGSSGIGSSPQFPRDALKLEPLRSVDLNKQYREMAAEQLEDIPDPTVQQTQPPMNPASPSYHVSEEVACDINATDGGMSKVTETTPPIRKRLRGGDRPDYNQMAKGRSVKIKRRSY</sequence>
<name>A0A7J6M1M7_PEROL</name>
<protein>
    <recommendedName>
        <fullName evidence="5">SWIM-type domain-containing protein</fullName>
    </recommendedName>
</protein>
<feature type="transmembrane region" description="Helical" evidence="2">
    <location>
        <begin position="107"/>
        <end position="129"/>
    </location>
</feature>
<keyword evidence="2" id="KW-1133">Transmembrane helix</keyword>
<evidence type="ECO:0000313" key="4">
    <source>
        <dbReference type="Proteomes" id="UP000570595"/>
    </source>
</evidence>
<dbReference type="Proteomes" id="UP000570595">
    <property type="component" value="Unassembled WGS sequence"/>
</dbReference>
<comment type="caution">
    <text evidence="3">The sequence shown here is derived from an EMBL/GenBank/DDBJ whole genome shotgun (WGS) entry which is preliminary data.</text>
</comment>
<evidence type="ECO:0000256" key="1">
    <source>
        <dbReference type="SAM" id="MobiDB-lite"/>
    </source>
</evidence>
<feature type="region of interest" description="Disordered" evidence="1">
    <location>
        <begin position="403"/>
        <end position="444"/>
    </location>
</feature>
<organism evidence="3 4">
    <name type="scientific">Perkinsus olseni</name>
    <name type="common">Perkinsus atlanticus</name>
    <dbReference type="NCBI Taxonomy" id="32597"/>
    <lineage>
        <taxon>Eukaryota</taxon>
        <taxon>Sar</taxon>
        <taxon>Alveolata</taxon>
        <taxon>Perkinsozoa</taxon>
        <taxon>Perkinsea</taxon>
        <taxon>Perkinsida</taxon>
        <taxon>Perkinsidae</taxon>
        <taxon>Perkinsus</taxon>
    </lineage>
</organism>
<feature type="compositionally biased region" description="Basic residues" evidence="1">
    <location>
        <begin position="435"/>
        <end position="444"/>
    </location>
</feature>
<keyword evidence="2" id="KW-0812">Transmembrane</keyword>